<dbReference type="PROSITE" id="PS01186">
    <property type="entry name" value="EGF_2"/>
    <property type="match status" value="1"/>
</dbReference>
<evidence type="ECO:0000256" key="13">
    <source>
        <dbReference type="ARBA" id="ARBA00040020"/>
    </source>
</evidence>
<evidence type="ECO:0000256" key="15">
    <source>
        <dbReference type="PROSITE-ProRule" id="PRU00461"/>
    </source>
</evidence>
<dbReference type="AlphaFoldDB" id="A0A1W4X1L9"/>
<evidence type="ECO:0000256" key="3">
    <source>
        <dbReference type="ARBA" id="ARBA00022536"/>
    </source>
</evidence>
<dbReference type="GO" id="GO:0042813">
    <property type="term" value="F:Wnt receptor activity"/>
    <property type="evidence" value="ECO:0007669"/>
    <property type="project" value="TreeGrafter"/>
</dbReference>
<protein>
    <recommendedName>
        <fullName evidence="13">Protein cueball</fullName>
    </recommendedName>
</protein>
<accession>A0A1W4X1L9</accession>
<keyword evidence="2" id="KW-1003">Cell membrane</keyword>
<reference evidence="20" key="1">
    <citation type="submission" date="2025-08" db="UniProtKB">
        <authorList>
            <consortium name="RefSeq"/>
        </authorList>
    </citation>
    <scope>IDENTIFICATION</scope>
    <source>
        <tissue evidence="20">Entire body</tissue>
    </source>
</reference>
<keyword evidence="10 14" id="KW-1015">Disulfide bond</keyword>
<dbReference type="GO" id="GO:0017147">
    <property type="term" value="F:Wnt-protein binding"/>
    <property type="evidence" value="ECO:0007669"/>
    <property type="project" value="TreeGrafter"/>
</dbReference>
<feature type="domain" description="EGF-like" evidence="18">
    <location>
        <begin position="382"/>
        <end position="420"/>
    </location>
</feature>
<evidence type="ECO:0000256" key="4">
    <source>
        <dbReference type="ARBA" id="ARBA00022729"/>
    </source>
</evidence>
<evidence type="ECO:0000256" key="16">
    <source>
        <dbReference type="SAM" id="Phobius"/>
    </source>
</evidence>
<feature type="repeat" description="LDL-receptor class B" evidence="15">
    <location>
        <begin position="156"/>
        <end position="200"/>
    </location>
</feature>
<keyword evidence="7" id="KW-0744">Spermatogenesis</keyword>
<dbReference type="PROSITE" id="PS51120">
    <property type="entry name" value="LDLRB"/>
    <property type="match status" value="2"/>
</dbReference>
<gene>
    <name evidence="20" type="primary">LOC108737718</name>
</gene>
<dbReference type="InParanoid" id="A0A1W4X1L9"/>
<evidence type="ECO:0000256" key="14">
    <source>
        <dbReference type="PROSITE-ProRule" id="PRU00076"/>
    </source>
</evidence>
<feature type="disulfide bond" evidence="14">
    <location>
        <begin position="410"/>
        <end position="419"/>
    </location>
</feature>
<dbReference type="GO" id="GO:0048477">
    <property type="term" value="P:oogenesis"/>
    <property type="evidence" value="ECO:0007669"/>
    <property type="project" value="UniProtKB-KW"/>
</dbReference>
<dbReference type="STRING" id="224129.A0A1W4X1L9"/>
<comment type="similarity">
    <text evidence="12">Belongs to the cueball family.</text>
</comment>
<name>A0A1W4X1L9_AGRPL</name>
<dbReference type="SMART" id="SM00135">
    <property type="entry name" value="LY"/>
    <property type="match status" value="4"/>
</dbReference>
<evidence type="ECO:0000256" key="9">
    <source>
        <dbReference type="ARBA" id="ARBA00023136"/>
    </source>
</evidence>
<dbReference type="GO" id="GO:0005886">
    <property type="term" value="C:plasma membrane"/>
    <property type="evidence" value="ECO:0007669"/>
    <property type="project" value="UniProtKB-SubCell"/>
</dbReference>
<evidence type="ECO:0000256" key="12">
    <source>
        <dbReference type="ARBA" id="ARBA00038070"/>
    </source>
</evidence>
<dbReference type="Pfam" id="PF00058">
    <property type="entry name" value="Ldl_recept_b"/>
    <property type="match status" value="2"/>
</dbReference>
<organism evidence="19 20">
    <name type="scientific">Agrilus planipennis</name>
    <name type="common">Emerald ash borer</name>
    <name type="synonym">Agrilus marcopoli</name>
    <dbReference type="NCBI Taxonomy" id="224129"/>
    <lineage>
        <taxon>Eukaryota</taxon>
        <taxon>Metazoa</taxon>
        <taxon>Ecdysozoa</taxon>
        <taxon>Arthropoda</taxon>
        <taxon>Hexapoda</taxon>
        <taxon>Insecta</taxon>
        <taxon>Pterygota</taxon>
        <taxon>Neoptera</taxon>
        <taxon>Endopterygota</taxon>
        <taxon>Coleoptera</taxon>
        <taxon>Polyphaga</taxon>
        <taxon>Elateriformia</taxon>
        <taxon>Buprestoidea</taxon>
        <taxon>Buprestidae</taxon>
        <taxon>Agrilinae</taxon>
        <taxon>Agrilus</taxon>
    </lineage>
</organism>
<evidence type="ECO:0000256" key="6">
    <source>
        <dbReference type="ARBA" id="ARBA00022782"/>
    </source>
</evidence>
<dbReference type="Gene3D" id="2.120.10.30">
    <property type="entry name" value="TolB, C-terminal domain"/>
    <property type="match status" value="1"/>
</dbReference>
<dbReference type="SUPFAM" id="SSF57196">
    <property type="entry name" value="EGF/Laminin"/>
    <property type="match status" value="2"/>
</dbReference>
<keyword evidence="4 17" id="KW-0732">Signal</keyword>
<dbReference type="OrthoDB" id="382013at2759"/>
<dbReference type="KEGG" id="apln:108737718"/>
<evidence type="ECO:0000256" key="10">
    <source>
        <dbReference type="ARBA" id="ARBA00023157"/>
    </source>
</evidence>
<dbReference type="PANTHER" id="PTHR46513:SF42">
    <property type="entry name" value="PROTEIN CUEBALL"/>
    <property type="match status" value="1"/>
</dbReference>
<dbReference type="GO" id="GO:0060070">
    <property type="term" value="P:canonical Wnt signaling pathway"/>
    <property type="evidence" value="ECO:0007669"/>
    <property type="project" value="TreeGrafter"/>
</dbReference>
<comment type="subcellular location">
    <subcellularLocation>
        <location evidence="1">Cell membrane</location>
        <topology evidence="1">Single-pass type I membrane protein</topology>
    </subcellularLocation>
</comment>
<evidence type="ECO:0000256" key="11">
    <source>
        <dbReference type="ARBA" id="ARBA00023180"/>
    </source>
</evidence>
<dbReference type="SMART" id="SM00181">
    <property type="entry name" value="EGF"/>
    <property type="match status" value="3"/>
</dbReference>
<feature type="repeat" description="LDL-receptor class B" evidence="15">
    <location>
        <begin position="201"/>
        <end position="246"/>
    </location>
</feature>
<keyword evidence="8" id="KW-0896">Oogenesis</keyword>
<dbReference type="InterPro" id="IPR000033">
    <property type="entry name" value="LDLR_classB_rpt"/>
</dbReference>
<evidence type="ECO:0000256" key="17">
    <source>
        <dbReference type="SAM" id="SignalP"/>
    </source>
</evidence>
<feature type="disulfide bond" evidence="14">
    <location>
        <begin position="386"/>
        <end position="396"/>
    </location>
</feature>
<dbReference type="GeneID" id="108737718"/>
<dbReference type="SUPFAM" id="SSF63825">
    <property type="entry name" value="YWTD domain"/>
    <property type="match status" value="1"/>
</dbReference>
<keyword evidence="5" id="KW-0677">Repeat</keyword>
<keyword evidence="16" id="KW-0812">Transmembrane</keyword>
<comment type="caution">
    <text evidence="14">Lacks conserved residue(s) required for the propagation of feature annotation.</text>
</comment>
<feature type="signal peptide" evidence="17">
    <location>
        <begin position="1"/>
        <end position="17"/>
    </location>
</feature>
<feature type="chain" id="PRO_5010725469" description="Protein cueball" evidence="17">
    <location>
        <begin position="18"/>
        <end position="584"/>
    </location>
</feature>
<evidence type="ECO:0000259" key="18">
    <source>
        <dbReference type="PROSITE" id="PS50026"/>
    </source>
</evidence>
<keyword evidence="9 16" id="KW-0472">Membrane</keyword>
<evidence type="ECO:0000313" key="20">
    <source>
        <dbReference type="RefSeq" id="XP_018326293.1"/>
    </source>
</evidence>
<dbReference type="InterPro" id="IPR050778">
    <property type="entry name" value="Cueball_EGF_LRP_Nidogen"/>
</dbReference>
<dbReference type="FunCoup" id="A0A1W4X1L9">
    <property type="interactions" value="141"/>
</dbReference>
<sequence length="584" mass="66414">MLIKLGAILLVSAVSSAHMISQRWDVAVAVGDEIKLLNYTGSLLGTAVEQFTKLKALSYDYVRHQFLVSNMEKLNDTIFKIQLNNKQTAIVPIVKDLPDDVQGIAIDPLTDILYWTDSDNRSINYVSLKHSSDKLNNLLYFKDEIPHDIAVDSCKRYLYWTNLNIMKPSVARISLNTMKQEVLVSDDLFSPTGITIDYENDRIYWGDLRQGIYFRIESTKMDGTERQILFEGTHQKPYGVAVDSDYVYWTDVINNELNRKSKHDDSPPECIHKFDAIPQGVVVHDTGFVQREECKDVYNAIENFKGTTTEFFLANEEKNESNECLKRGEFIDGGCQCHRGYTGTNCEISLCYNFCVHGECHFTSLAYPQCKCPPGFMGARCQKNICDGFCLNDGKCSIAANSTSTPICKCTNGFSGIRCQESTEFSKICELYCSRRHASSLLDEESEMLCKCQDGSFKIVDNSVRVQESAEQTSIWQYTEKPAIIVLSVCMVVMFVLIIVLASFVCKLRRRPRIKKRIIVNKNVTPLTYRPQAPEQCEITIENCCNMNVCETPCFEPPKLRAFHSKKEEKKELLGNMENGEDLY</sequence>
<dbReference type="RefSeq" id="XP_018326293.1">
    <property type="nucleotide sequence ID" value="XM_018470791.2"/>
</dbReference>
<dbReference type="InterPro" id="IPR000742">
    <property type="entry name" value="EGF"/>
</dbReference>
<keyword evidence="16" id="KW-1133">Transmembrane helix</keyword>
<dbReference type="PROSITE" id="PS00022">
    <property type="entry name" value="EGF_1"/>
    <property type="match status" value="1"/>
</dbReference>
<keyword evidence="3 14" id="KW-0245">EGF-like domain</keyword>
<evidence type="ECO:0000256" key="2">
    <source>
        <dbReference type="ARBA" id="ARBA00022475"/>
    </source>
</evidence>
<evidence type="ECO:0000256" key="5">
    <source>
        <dbReference type="ARBA" id="ARBA00022737"/>
    </source>
</evidence>
<evidence type="ECO:0000256" key="1">
    <source>
        <dbReference type="ARBA" id="ARBA00004251"/>
    </source>
</evidence>
<dbReference type="PROSITE" id="PS50026">
    <property type="entry name" value="EGF_3"/>
    <property type="match status" value="1"/>
</dbReference>
<keyword evidence="19" id="KW-1185">Reference proteome</keyword>
<evidence type="ECO:0000313" key="19">
    <source>
        <dbReference type="Proteomes" id="UP000192223"/>
    </source>
</evidence>
<proteinExistence type="inferred from homology"/>
<dbReference type="Gene3D" id="2.10.25.10">
    <property type="entry name" value="Laminin"/>
    <property type="match status" value="3"/>
</dbReference>
<keyword evidence="11" id="KW-0325">Glycoprotein</keyword>
<dbReference type="Proteomes" id="UP000192223">
    <property type="component" value="Unplaced"/>
</dbReference>
<dbReference type="InterPro" id="IPR011042">
    <property type="entry name" value="6-blade_b-propeller_TolB-like"/>
</dbReference>
<evidence type="ECO:0000256" key="7">
    <source>
        <dbReference type="ARBA" id="ARBA00022871"/>
    </source>
</evidence>
<feature type="transmembrane region" description="Helical" evidence="16">
    <location>
        <begin position="483"/>
        <end position="506"/>
    </location>
</feature>
<evidence type="ECO:0000256" key="8">
    <source>
        <dbReference type="ARBA" id="ARBA00022943"/>
    </source>
</evidence>
<dbReference type="PANTHER" id="PTHR46513">
    <property type="entry name" value="VITELLOGENIN RECEPTOR-LIKE PROTEIN-RELATED-RELATED"/>
    <property type="match status" value="1"/>
</dbReference>
<dbReference type="GO" id="GO:0007283">
    <property type="term" value="P:spermatogenesis"/>
    <property type="evidence" value="ECO:0007669"/>
    <property type="project" value="UniProtKB-KW"/>
</dbReference>
<keyword evidence="6" id="KW-0221">Differentiation</keyword>